<feature type="domain" description="Pseudouridine synthase RsuA/RluA-like" evidence="2">
    <location>
        <begin position="45"/>
        <end position="208"/>
    </location>
</feature>
<gene>
    <name evidence="4" type="primary">LOC106168347</name>
</gene>
<sequence>MILRTLSYIWKTMLRSKYTDALWNFLVRAGLVALPKPRILLQNDHFVVIDKDPDVRINSDDPNMAVTVENQLRLLYPDKADARIKHGYRFIHRLDFATSGVLCLAFNKKACNEASQQFKNTKVTKHYLALVRGHIQIPYLTINLAIGKETAPSMEHMCCASTSATCINPKQAKTHLVLLELGLYQNSPASKVLLIPETGRQHQLRVHCMSVGHPIVGDYTYSFRTDNKPYRMMLHAYRLIIPLQSGDIDVTAPDPFLTETDGHWRSTDILLTYSDFIKT</sequence>
<keyword evidence="3" id="KW-1185">Reference proteome</keyword>
<dbReference type="GO" id="GO:0003723">
    <property type="term" value="F:RNA binding"/>
    <property type="evidence" value="ECO:0007669"/>
    <property type="project" value="InterPro"/>
</dbReference>
<dbReference type="InterPro" id="IPR020103">
    <property type="entry name" value="PsdUridine_synth_cat_dom_sf"/>
</dbReference>
<evidence type="ECO:0000313" key="3">
    <source>
        <dbReference type="Proteomes" id="UP000085678"/>
    </source>
</evidence>
<evidence type="ECO:0000256" key="1">
    <source>
        <dbReference type="ARBA" id="ARBA00010876"/>
    </source>
</evidence>
<dbReference type="PANTHER" id="PTHR21600">
    <property type="entry name" value="MITOCHONDRIAL RNA PSEUDOURIDINE SYNTHASE"/>
    <property type="match status" value="1"/>
</dbReference>
<reference evidence="4" key="1">
    <citation type="submission" date="2025-08" db="UniProtKB">
        <authorList>
            <consortium name="RefSeq"/>
        </authorList>
    </citation>
    <scope>IDENTIFICATION</scope>
    <source>
        <tissue evidence="4">Gonads</tissue>
    </source>
</reference>
<evidence type="ECO:0000313" key="4">
    <source>
        <dbReference type="RefSeq" id="XP_013402831.1"/>
    </source>
</evidence>
<name>A0A1S3IXX3_LINAN</name>
<dbReference type="Pfam" id="PF00849">
    <property type="entry name" value="PseudoU_synth_2"/>
    <property type="match status" value="1"/>
</dbReference>
<dbReference type="Gene3D" id="3.30.2350.10">
    <property type="entry name" value="Pseudouridine synthase"/>
    <property type="match status" value="1"/>
</dbReference>
<dbReference type="GeneID" id="106168347"/>
<dbReference type="RefSeq" id="XP_013402831.1">
    <property type="nucleotide sequence ID" value="XM_013547377.1"/>
</dbReference>
<dbReference type="Proteomes" id="UP000085678">
    <property type="component" value="Unplaced"/>
</dbReference>
<dbReference type="InterPro" id="IPR006145">
    <property type="entry name" value="PsdUridine_synth_RsuA/RluA"/>
</dbReference>
<dbReference type="AlphaFoldDB" id="A0A1S3IXX3"/>
<dbReference type="CDD" id="cd02869">
    <property type="entry name" value="PseudoU_synth_RluA_like"/>
    <property type="match status" value="1"/>
</dbReference>
<dbReference type="KEGG" id="lak:106168347"/>
<dbReference type="InParanoid" id="A0A1S3IXX3"/>
<dbReference type="PANTHER" id="PTHR21600:SF87">
    <property type="entry name" value="RNA PSEUDOURIDYLATE SYNTHASE DOMAIN-CONTAINING PROTEIN 1"/>
    <property type="match status" value="1"/>
</dbReference>
<dbReference type="STRING" id="7574.A0A1S3IXX3"/>
<proteinExistence type="inferred from homology"/>
<dbReference type="GO" id="GO:0000455">
    <property type="term" value="P:enzyme-directed rRNA pseudouridine synthesis"/>
    <property type="evidence" value="ECO:0007669"/>
    <property type="project" value="TreeGrafter"/>
</dbReference>
<dbReference type="InterPro" id="IPR050188">
    <property type="entry name" value="RluA_PseudoU_synthase"/>
</dbReference>
<dbReference type="SUPFAM" id="SSF55120">
    <property type="entry name" value="Pseudouridine synthase"/>
    <property type="match status" value="1"/>
</dbReference>
<protein>
    <submittedName>
        <fullName evidence="4">RNA pseudouridylate synthase domain-containing protein 1</fullName>
    </submittedName>
</protein>
<accession>A0A1S3IXX3</accession>
<evidence type="ECO:0000259" key="2">
    <source>
        <dbReference type="Pfam" id="PF00849"/>
    </source>
</evidence>
<dbReference type="OrthoDB" id="418349at2759"/>
<comment type="similarity">
    <text evidence="1">Belongs to the pseudouridine synthase RluA family.</text>
</comment>
<organism evidence="3 4">
    <name type="scientific">Lingula anatina</name>
    <name type="common">Brachiopod</name>
    <name type="synonym">Lingula unguis</name>
    <dbReference type="NCBI Taxonomy" id="7574"/>
    <lineage>
        <taxon>Eukaryota</taxon>
        <taxon>Metazoa</taxon>
        <taxon>Spiralia</taxon>
        <taxon>Lophotrochozoa</taxon>
        <taxon>Brachiopoda</taxon>
        <taxon>Linguliformea</taxon>
        <taxon>Lingulata</taxon>
        <taxon>Lingulida</taxon>
        <taxon>Linguloidea</taxon>
        <taxon>Lingulidae</taxon>
        <taxon>Lingula</taxon>
    </lineage>
</organism>
<dbReference type="GO" id="GO:0009982">
    <property type="term" value="F:pseudouridine synthase activity"/>
    <property type="evidence" value="ECO:0007669"/>
    <property type="project" value="InterPro"/>
</dbReference>